<keyword evidence="2" id="KW-1185">Reference proteome</keyword>
<dbReference type="RefSeq" id="WP_345442531.1">
    <property type="nucleotide sequence ID" value="NZ_BAABHK010000025.1"/>
</dbReference>
<evidence type="ECO:0000313" key="1">
    <source>
        <dbReference type="EMBL" id="GAA4638989.1"/>
    </source>
</evidence>
<sequence length="150" mass="16647">MTVAPDLGVGRPGPDTPVFPRQHLTAGYRGPVIRFSDDRWPLSAINDNPSADVSPISWSGFPSGLREELRLAAWIMINSELPGSFLRGRATTWRSRVGARCLYRTVMAWRDLAVWLERRGIDTLADCATETLEEYGAFLRDRGPPATACT</sequence>
<comment type="caution">
    <text evidence="1">The sequence shown here is derived from an EMBL/GenBank/DDBJ whole genome shotgun (WGS) entry which is preliminary data.</text>
</comment>
<protein>
    <submittedName>
        <fullName evidence="1">Uncharacterized protein</fullName>
    </submittedName>
</protein>
<gene>
    <name evidence="1" type="ORF">GCM10023196_098850</name>
</gene>
<evidence type="ECO:0000313" key="2">
    <source>
        <dbReference type="Proteomes" id="UP001501442"/>
    </source>
</evidence>
<accession>A0ABP8UWD7</accession>
<name>A0ABP8UWD7_9ACTN</name>
<reference evidence="2" key="1">
    <citation type="journal article" date="2019" name="Int. J. Syst. Evol. Microbiol.">
        <title>The Global Catalogue of Microorganisms (GCM) 10K type strain sequencing project: providing services to taxonomists for standard genome sequencing and annotation.</title>
        <authorList>
            <consortium name="The Broad Institute Genomics Platform"/>
            <consortium name="The Broad Institute Genome Sequencing Center for Infectious Disease"/>
            <person name="Wu L."/>
            <person name="Ma J."/>
        </authorList>
    </citation>
    <scope>NUCLEOTIDE SEQUENCE [LARGE SCALE GENOMIC DNA]</scope>
    <source>
        <strain evidence="2">JCM 17939</strain>
    </source>
</reference>
<dbReference type="Proteomes" id="UP001501442">
    <property type="component" value="Unassembled WGS sequence"/>
</dbReference>
<proteinExistence type="predicted"/>
<organism evidence="1 2">
    <name type="scientific">Actinoallomurus vinaceus</name>
    <dbReference type="NCBI Taxonomy" id="1080074"/>
    <lineage>
        <taxon>Bacteria</taxon>
        <taxon>Bacillati</taxon>
        <taxon>Actinomycetota</taxon>
        <taxon>Actinomycetes</taxon>
        <taxon>Streptosporangiales</taxon>
        <taxon>Thermomonosporaceae</taxon>
        <taxon>Actinoallomurus</taxon>
    </lineage>
</organism>
<dbReference type="EMBL" id="BAABHK010000025">
    <property type="protein sequence ID" value="GAA4638989.1"/>
    <property type="molecule type" value="Genomic_DNA"/>
</dbReference>